<keyword evidence="5" id="KW-1185">Reference proteome</keyword>
<organism evidence="4 5">
    <name type="scientific">Aquilegia coerulea</name>
    <name type="common">Rocky mountain columbine</name>
    <dbReference type="NCBI Taxonomy" id="218851"/>
    <lineage>
        <taxon>Eukaryota</taxon>
        <taxon>Viridiplantae</taxon>
        <taxon>Streptophyta</taxon>
        <taxon>Embryophyta</taxon>
        <taxon>Tracheophyta</taxon>
        <taxon>Spermatophyta</taxon>
        <taxon>Magnoliopsida</taxon>
        <taxon>Ranunculales</taxon>
        <taxon>Ranunculaceae</taxon>
        <taxon>Thalictroideae</taxon>
        <taxon>Aquilegia</taxon>
    </lineage>
</organism>
<dbReference type="InterPro" id="IPR036514">
    <property type="entry name" value="SGNH_hydro_sf"/>
</dbReference>
<evidence type="ECO:0000256" key="3">
    <source>
        <dbReference type="ARBA" id="ARBA00022963"/>
    </source>
</evidence>
<dbReference type="InterPro" id="IPR035669">
    <property type="entry name" value="SGNH_plant_lipase-like"/>
</dbReference>
<dbReference type="InterPro" id="IPR001087">
    <property type="entry name" value="GDSL"/>
</dbReference>
<evidence type="ECO:0000256" key="1">
    <source>
        <dbReference type="ARBA" id="ARBA00008668"/>
    </source>
</evidence>
<feature type="non-terminal residue" evidence="4">
    <location>
        <position position="1"/>
    </location>
</feature>
<dbReference type="Pfam" id="PF00657">
    <property type="entry name" value="Lipase_GDSL"/>
    <property type="match status" value="1"/>
</dbReference>
<dbReference type="CDD" id="cd01837">
    <property type="entry name" value="SGNH_plant_lipase_like"/>
    <property type="match status" value="1"/>
</dbReference>
<keyword evidence="3" id="KW-0442">Lipid degradation</keyword>
<dbReference type="Proteomes" id="UP000230069">
    <property type="component" value="Unassembled WGS sequence"/>
</dbReference>
<sequence length="344" mass="38007">NASTTPAVFILGDSTADVGTNNYINETKARADFPHNGVDFPGSRPTGRFSNGYNSADFISKLIGFKRSPPPYLSLITQKPRLRRRIAQAVNFYGVNFASGGSGLRNETGNTNFTYVRVIHLAEQIQHFAIIRQMIIDAWGQESTDGFLSRSLFFISVGSNDIFEYFGANATANDPSFITYLTVTYEVHLRMLYSLGARKFGIVSVPLIGCCPSQRIHNTTGGCMEDMNLYSHMFFVSIEDMLRQLSSELSGLKYSLGDAHEMVTDFMDNPLAFNFTDITSACCGNGTYTCSPNASLCVDRNQHLFWDLYHPSQAAAHLAALTLYGGSTRYVTPINFMQLAATVI</sequence>
<dbReference type="AlphaFoldDB" id="A0A2G5CNL9"/>
<evidence type="ECO:0000313" key="4">
    <source>
        <dbReference type="EMBL" id="PIA32905.1"/>
    </source>
</evidence>
<reference evidence="4 5" key="1">
    <citation type="submission" date="2017-09" db="EMBL/GenBank/DDBJ databases">
        <title>WGS assembly of Aquilegia coerulea Goldsmith.</title>
        <authorList>
            <person name="Hodges S."/>
            <person name="Kramer E."/>
            <person name="Nordborg M."/>
            <person name="Tomkins J."/>
            <person name="Borevitz J."/>
            <person name="Derieg N."/>
            <person name="Yan J."/>
            <person name="Mihaltcheva S."/>
            <person name="Hayes R.D."/>
            <person name="Rokhsar D."/>
        </authorList>
    </citation>
    <scope>NUCLEOTIDE SEQUENCE [LARGE SCALE GENOMIC DNA]</scope>
    <source>
        <strain evidence="5">cv. Goldsmith</strain>
    </source>
</reference>
<dbReference type="Gene3D" id="3.40.50.1110">
    <property type="entry name" value="SGNH hydrolase"/>
    <property type="match status" value="1"/>
</dbReference>
<dbReference type="STRING" id="218851.A0A2G5CNL9"/>
<keyword evidence="3" id="KW-0443">Lipid metabolism</keyword>
<protein>
    <submittedName>
        <fullName evidence="4">Uncharacterized protein</fullName>
    </submittedName>
</protein>
<name>A0A2G5CNL9_AQUCA</name>
<dbReference type="PANTHER" id="PTHR45648:SF180">
    <property type="entry name" value="OS04G0561800 PROTEIN"/>
    <property type="match status" value="1"/>
</dbReference>
<dbReference type="EMBL" id="KZ305060">
    <property type="protein sequence ID" value="PIA32905.1"/>
    <property type="molecule type" value="Genomic_DNA"/>
</dbReference>
<dbReference type="GO" id="GO:0016042">
    <property type="term" value="P:lipid catabolic process"/>
    <property type="evidence" value="ECO:0007669"/>
    <property type="project" value="UniProtKB-KW"/>
</dbReference>
<dbReference type="InParanoid" id="A0A2G5CNL9"/>
<gene>
    <name evidence="4" type="ORF">AQUCO_04300090v1</name>
</gene>
<comment type="similarity">
    <text evidence="1">Belongs to the 'GDSL' lipolytic enzyme family.</text>
</comment>
<evidence type="ECO:0000256" key="2">
    <source>
        <dbReference type="ARBA" id="ARBA00022801"/>
    </source>
</evidence>
<evidence type="ECO:0000313" key="5">
    <source>
        <dbReference type="Proteomes" id="UP000230069"/>
    </source>
</evidence>
<keyword evidence="2" id="KW-0378">Hydrolase</keyword>
<proteinExistence type="inferred from homology"/>
<accession>A0A2G5CNL9</accession>
<dbReference type="GO" id="GO:0016788">
    <property type="term" value="F:hydrolase activity, acting on ester bonds"/>
    <property type="evidence" value="ECO:0007669"/>
    <property type="project" value="InterPro"/>
</dbReference>
<dbReference type="OrthoDB" id="1600564at2759"/>
<dbReference type="InterPro" id="IPR051058">
    <property type="entry name" value="GDSL_Est/Lipase"/>
</dbReference>
<dbReference type="PANTHER" id="PTHR45648">
    <property type="entry name" value="GDSL LIPASE/ACYLHYDROLASE FAMILY PROTEIN (AFU_ORTHOLOGUE AFUA_4G14700)"/>
    <property type="match status" value="1"/>
</dbReference>